<name>A0A5J4WJM2_9EUKA</name>
<dbReference type="Proteomes" id="UP000324800">
    <property type="component" value="Unassembled WGS sequence"/>
</dbReference>
<evidence type="ECO:0000313" key="1">
    <source>
        <dbReference type="EMBL" id="KAA6394963.1"/>
    </source>
</evidence>
<proteinExistence type="predicted"/>
<reference evidence="1 2" key="1">
    <citation type="submission" date="2019-03" db="EMBL/GenBank/DDBJ databases">
        <title>Single cell metagenomics reveals metabolic interactions within the superorganism composed of flagellate Streblomastix strix and complex community of Bacteroidetes bacteria on its surface.</title>
        <authorList>
            <person name="Treitli S.C."/>
            <person name="Kolisko M."/>
            <person name="Husnik F."/>
            <person name="Keeling P."/>
            <person name="Hampl V."/>
        </authorList>
    </citation>
    <scope>NUCLEOTIDE SEQUENCE [LARGE SCALE GENOMIC DNA]</scope>
    <source>
        <strain evidence="1">ST1C</strain>
    </source>
</reference>
<dbReference type="AlphaFoldDB" id="A0A5J4WJM2"/>
<protein>
    <submittedName>
        <fullName evidence="1">Uncharacterized protein</fullName>
    </submittedName>
</protein>
<dbReference type="EMBL" id="SNRW01001802">
    <property type="protein sequence ID" value="KAA6394963.1"/>
    <property type="molecule type" value="Genomic_DNA"/>
</dbReference>
<sequence length="67" mass="7625">MKAVQAARQFRSGVCVLVVKRPSQVATVVNLDRTENDKADIKTHIFDIRTQLDENPTFESQSIKRSH</sequence>
<comment type="caution">
    <text evidence="1">The sequence shown here is derived from an EMBL/GenBank/DDBJ whole genome shotgun (WGS) entry which is preliminary data.</text>
</comment>
<gene>
    <name evidence="1" type="ORF">EZS28_009512</name>
</gene>
<organism evidence="1 2">
    <name type="scientific">Streblomastix strix</name>
    <dbReference type="NCBI Taxonomy" id="222440"/>
    <lineage>
        <taxon>Eukaryota</taxon>
        <taxon>Metamonada</taxon>
        <taxon>Preaxostyla</taxon>
        <taxon>Oxymonadida</taxon>
        <taxon>Streblomastigidae</taxon>
        <taxon>Streblomastix</taxon>
    </lineage>
</organism>
<accession>A0A5J4WJM2</accession>
<evidence type="ECO:0000313" key="2">
    <source>
        <dbReference type="Proteomes" id="UP000324800"/>
    </source>
</evidence>